<keyword evidence="5" id="KW-0413">Isomerase</keyword>
<comment type="catalytic activity">
    <reaction evidence="6">
        <text>Couples ATP hydrolysis with the unwinding of duplex DNA by translocating in the 3'-5' direction.</text>
        <dbReference type="EC" id="5.6.2.4"/>
    </reaction>
</comment>
<evidence type="ECO:0000313" key="11">
    <source>
        <dbReference type="Proteomes" id="UP000515152"/>
    </source>
</evidence>
<evidence type="ECO:0000256" key="4">
    <source>
        <dbReference type="ARBA" id="ARBA00022840"/>
    </source>
</evidence>
<evidence type="ECO:0000256" key="6">
    <source>
        <dbReference type="ARBA" id="ARBA00034617"/>
    </source>
</evidence>
<organism evidence="11 12">
    <name type="scientific">Clupea harengus</name>
    <name type="common">Atlantic herring</name>
    <dbReference type="NCBI Taxonomy" id="7950"/>
    <lineage>
        <taxon>Eukaryota</taxon>
        <taxon>Metazoa</taxon>
        <taxon>Chordata</taxon>
        <taxon>Craniata</taxon>
        <taxon>Vertebrata</taxon>
        <taxon>Euteleostomi</taxon>
        <taxon>Actinopterygii</taxon>
        <taxon>Neopterygii</taxon>
        <taxon>Teleostei</taxon>
        <taxon>Clupei</taxon>
        <taxon>Clupeiformes</taxon>
        <taxon>Clupeoidei</taxon>
        <taxon>Clupeidae</taxon>
        <taxon>Clupea</taxon>
    </lineage>
</organism>
<keyword evidence="3" id="KW-0347">Helicase</keyword>
<dbReference type="OrthoDB" id="1470711at2759"/>
<dbReference type="GO" id="GO:0016787">
    <property type="term" value="F:hydrolase activity"/>
    <property type="evidence" value="ECO:0007669"/>
    <property type="project" value="UniProtKB-KW"/>
</dbReference>
<gene>
    <name evidence="12" type="primary">LOC105908572</name>
</gene>
<dbReference type="GO" id="GO:0000724">
    <property type="term" value="P:double-strand break repair via homologous recombination"/>
    <property type="evidence" value="ECO:0007669"/>
    <property type="project" value="TreeGrafter"/>
</dbReference>
<keyword evidence="1" id="KW-0547">Nucleotide-binding</keyword>
<dbReference type="InterPro" id="IPR001810">
    <property type="entry name" value="F-box_dom"/>
</dbReference>
<dbReference type="GO" id="GO:0043138">
    <property type="term" value="F:3'-5' DNA helicase activity"/>
    <property type="evidence" value="ECO:0007669"/>
    <property type="project" value="UniProtKB-EC"/>
</dbReference>
<protein>
    <recommendedName>
        <fullName evidence="7">DNA 3'-5' helicase</fullName>
        <ecNumber evidence="7">5.6.2.4</ecNumber>
    </recommendedName>
</protein>
<dbReference type="GO" id="GO:0031297">
    <property type="term" value="P:replication fork processing"/>
    <property type="evidence" value="ECO:0007669"/>
    <property type="project" value="TreeGrafter"/>
</dbReference>
<feature type="domain" description="F-box" evidence="10">
    <location>
        <begin position="61"/>
        <end position="110"/>
    </location>
</feature>
<dbReference type="GO" id="GO:0003677">
    <property type="term" value="F:DNA binding"/>
    <property type="evidence" value="ECO:0007669"/>
    <property type="project" value="InterPro"/>
</dbReference>
<comment type="catalytic activity">
    <reaction evidence="8">
        <text>ATP + H2O = ADP + phosphate + H(+)</text>
        <dbReference type="Rhea" id="RHEA:13065"/>
        <dbReference type="ChEBI" id="CHEBI:15377"/>
        <dbReference type="ChEBI" id="CHEBI:15378"/>
        <dbReference type="ChEBI" id="CHEBI:30616"/>
        <dbReference type="ChEBI" id="CHEBI:43474"/>
        <dbReference type="ChEBI" id="CHEBI:456216"/>
        <dbReference type="EC" id="5.6.2.4"/>
    </reaction>
</comment>
<keyword evidence="2" id="KW-0378">Hydrolase</keyword>
<dbReference type="InterPro" id="IPR000212">
    <property type="entry name" value="DNA_helicase_UvrD/REP"/>
</dbReference>
<sequence>MCLEGMPGDRRSSRGRSPRTPYPTQRGRRVQPGTPQQRTIEHYFPVRNIVPAPPPPPPPPDTGIDALPQTVLRDILAMLSAVDLLLRANLVCRQWRDIIADDWFCQWKKRYLRYHRQGEAGKQEVISILQENHMTSDDYNNLCLLHMAKYMSQTFRRDGDREERILASIRGHHLYEQARACMPEDMQTGEDPWSALALMLVLADGVGDVWEVVVCLRTPLTPEQLSEFLWCTATLLRAMADTRVKISNRLHYNIFHVLHLMENVLPSNRSEEPLMLNGVRENQLTQEQKQILNHNTEGDHVVKIMAFAGTGKTTTLVCYAKQRPELRFLYVVFNKAVQEQAERIFPGNVSCKTFHSLAFAAVGQRYREKLHPSLNLFSVFGVMPDGERSIVWAKVVTKTINNFWASTDQHIDAQHVPEWYKNTRGNMCRPNKTEKTRFLNCARHIWKKMKEVEPTSESAYHMCHDGYLKLWQLEGTQIEHYDVIFIDEAQDCTPATMDILMSQPCAKILVGDPHQHIYRFRGAINNLDMIQHTHIYYLTQSFRFGPEIAYVGATILEVGKRVRKTLVGGGQRGSVQGQDTEMCRRFRTGVGGADGRLAVLSRTNFSIFNEAVRLINLEPTSRIYIIGGIKTFGLSTIHDIWALKQRDCGLNLQIKDPFIRRFSEGGVGGLTGYWGLCQYAEITENQEDGLSWKINVVEKYGEQIPDQLERIRRRHQTKRQNADFILGTMHKAKGLEFDTVVIIDDFGALQALPAQEHGGNQSLVEDDDWNLLYMAVTRAKRTLFMTRTITNILARAGECFLRSKLITVPAESPPPQCSIEGCSNPINTETRLSMHRLPITYVDGREQGGTVCLACVNRMVGHLAFLMSPGIERVPFP</sequence>
<dbReference type="Pfam" id="PF12937">
    <property type="entry name" value="F-box-like"/>
    <property type="match status" value="1"/>
</dbReference>
<dbReference type="PANTHER" id="PTHR11070">
    <property type="entry name" value="UVRD / RECB / PCRA DNA HELICASE FAMILY MEMBER"/>
    <property type="match status" value="1"/>
</dbReference>
<keyword evidence="11" id="KW-1185">Reference proteome</keyword>
<evidence type="ECO:0000256" key="3">
    <source>
        <dbReference type="ARBA" id="ARBA00022806"/>
    </source>
</evidence>
<dbReference type="Pfam" id="PF13361">
    <property type="entry name" value="UvrD_C"/>
    <property type="match status" value="1"/>
</dbReference>
<dbReference type="EC" id="5.6.2.4" evidence="7"/>
<dbReference type="InterPro" id="IPR014016">
    <property type="entry name" value="UvrD-like_ATP-bd"/>
</dbReference>
<proteinExistence type="predicted"/>
<dbReference type="RefSeq" id="XP_042559108.1">
    <property type="nucleotide sequence ID" value="XM_042703174.1"/>
</dbReference>
<evidence type="ECO:0000256" key="1">
    <source>
        <dbReference type="ARBA" id="ARBA00022741"/>
    </source>
</evidence>
<dbReference type="KEGG" id="char:105908572"/>
<keyword evidence="4" id="KW-0067">ATP-binding</keyword>
<evidence type="ECO:0000256" key="9">
    <source>
        <dbReference type="SAM" id="MobiDB-lite"/>
    </source>
</evidence>
<dbReference type="InterPro" id="IPR014017">
    <property type="entry name" value="DNA_helicase_UvrD-like_C"/>
</dbReference>
<evidence type="ECO:0000256" key="7">
    <source>
        <dbReference type="ARBA" id="ARBA00034808"/>
    </source>
</evidence>
<dbReference type="Pfam" id="PF00580">
    <property type="entry name" value="UvrD-helicase"/>
    <property type="match status" value="1"/>
</dbReference>
<accession>A0A8M1KA44</accession>
<reference evidence="12" key="1">
    <citation type="submission" date="2025-08" db="UniProtKB">
        <authorList>
            <consortium name="RefSeq"/>
        </authorList>
    </citation>
    <scope>IDENTIFICATION</scope>
</reference>
<evidence type="ECO:0000256" key="5">
    <source>
        <dbReference type="ARBA" id="ARBA00023235"/>
    </source>
</evidence>
<dbReference type="AlphaFoldDB" id="A0A8M1KA44"/>
<dbReference type="PROSITE" id="PS50181">
    <property type="entry name" value="FBOX"/>
    <property type="match status" value="1"/>
</dbReference>
<dbReference type="GO" id="GO:0005634">
    <property type="term" value="C:nucleus"/>
    <property type="evidence" value="ECO:0007669"/>
    <property type="project" value="TreeGrafter"/>
</dbReference>
<dbReference type="Proteomes" id="UP000515152">
    <property type="component" value="Chromosome 23"/>
</dbReference>
<evidence type="ECO:0000259" key="10">
    <source>
        <dbReference type="PROSITE" id="PS50181"/>
    </source>
</evidence>
<feature type="region of interest" description="Disordered" evidence="9">
    <location>
        <begin position="1"/>
        <end position="36"/>
    </location>
</feature>
<name>A0A8M1KA44_CLUHA</name>
<dbReference type="GO" id="GO:0005524">
    <property type="term" value="F:ATP binding"/>
    <property type="evidence" value="ECO:0007669"/>
    <property type="project" value="UniProtKB-KW"/>
</dbReference>
<dbReference type="PANTHER" id="PTHR11070:SF30">
    <property type="entry name" value="F-BOX DNA HELICASE 1"/>
    <property type="match status" value="1"/>
</dbReference>
<evidence type="ECO:0000256" key="8">
    <source>
        <dbReference type="ARBA" id="ARBA00048988"/>
    </source>
</evidence>
<dbReference type="GeneID" id="105908572"/>
<evidence type="ECO:0000313" key="12">
    <source>
        <dbReference type="RefSeq" id="XP_042559108.1"/>
    </source>
</evidence>
<evidence type="ECO:0000256" key="2">
    <source>
        <dbReference type="ARBA" id="ARBA00022801"/>
    </source>
</evidence>